<dbReference type="RefSeq" id="WP_310023513.1">
    <property type="nucleotide sequence ID" value="NZ_JAVDVI010000001.1"/>
</dbReference>
<organism evidence="1 2">
    <name type="scientific">Flavobacterium arsenatis</name>
    <dbReference type="NCBI Taxonomy" id="1484332"/>
    <lineage>
        <taxon>Bacteria</taxon>
        <taxon>Pseudomonadati</taxon>
        <taxon>Bacteroidota</taxon>
        <taxon>Flavobacteriia</taxon>
        <taxon>Flavobacteriales</taxon>
        <taxon>Flavobacteriaceae</taxon>
        <taxon>Flavobacterium</taxon>
    </lineage>
</organism>
<sequence length="161" mass="18529">MKTLFSILFCLLFLTAQELPDVREQYYDASKTKESAEQFHKLLSNYSKSNSVILAYKGASITLQSKFASGVKQKKQLFIEGATLVENAVKNSPENTEIRLVRLSIQENAPKILKYKANIEEDKKVIVDTFDKLPQDLKAYIRDYVKQSKVFTEKEKQQLLK</sequence>
<evidence type="ECO:0000313" key="1">
    <source>
        <dbReference type="EMBL" id="MDR6966076.1"/>
    </source>
</evidence>
<name>A0ABU1TJB6_9FLAO</name>
<proteinExistence type="predicted"/>
<gene>
    <name evidence="1" type="ORF">J2X31_000069</name>
</gene>
<reference evidence="1 2" key="1">
    <citation type="submission" date="2023-07" db="EMBL/GenBank/DDBJ databases">
        <title>Sorghum-associated microbial communities from plants grown in Nebraska, USA.</title>
        <authorList>
            <person name="Schachtman D."/>
        </authorList>
    </citation>
    <scope>NUCLEOTIDE SEQUENCE [LARGE SCALE GENOMIC DNA]</scope>
    <source>
        <strain evidence="1 2">3773</strain>
    </source>
</reference>
<evidence type="ECO:0000313" key="2">
    <source>
        <dbReference type="Proteomes" id="UP001255185"/>
    </source>
</evidence>
<evidence type="ECO:0008006" key="3">
    <source>
        <dbReference type="Google" id="ProtNLM"/>
    </source>
</evidence>
<dbReference type="EMBL" id="JAVDVI010000001">
    <property type="protein sequence ID" value="MDR6966076.1"/>
    <property type="molecule type" value="Genomic_DNA"/>
</dbReference>
<comment type="caution">
    <text evidence="1">The sequence shown here is derived from an EMBL/GenBank/DDBJ whole genome shotgun (WGS) entry which is preliminary data.</text>
</comment>
<protein>
    <recommendedName>
        <fullName evidence="3">DUF4468 domain-containing protein</fullName>
    </recommendedName>
</protein>
<accession>A0ABU1TJB6</accession>
<keyword evidence="2" id="KW-1185">Reference proteome</keyword>
<dbReference type="Proteomes" id="UP001255185">
    <property type="component" value="Unassembled WGS sequence"/>
</dbReference>